<evidence type="ECO:0000313" key="3">
    <source>
        <dbReference type="Proteomes" id="UP001058713"/>
    </source>
</evidence>
<reference evidence="2" key="1">
    <citation type="submission" date="2021-08" db="EMBL/GenBank/DDBJ databases">
        <authorList>
            <person name="Nwanade C."/>
            <person name="Wang M."/>
            <person name="Masoudi A."/>
            <person name="Yu Z."/>
            <person name="Liu J."/>
        </authorList>
    </citation>
    <scope>NUCLEOTIDE SEQUENCE</scope>
    <source>
        <strain evidence="2">S122</strain>
    </source>
</reference>
<gene>
    <name evidence="2" type="ORF">K3721_06865</name>
</gene>
<evidence type="ECO:0000313" key="2">
    <source>
        <dbReference type="EMBL" id="UWQ55254.1"/>
    </source>
</evidence>
<proteinExistence type="predicted"/>
<dbReference type="PANTHER" id="PTHR35399">
    <property type="entry name" value="SLR8030 PROTEIN"/>
    <property type="match status" value="1"/>
</dbReference>
<dbReference type="InterPro" id="IPR008557">
    <property type="entry name" value="PhoX"/>
</dbReference>
<sequence length="677" mass="73239">MTRKQIIEDPHIGNKAEAFEASDDIPANPASSRTIGDVIAARYGRRAALKGMLGTAAATALFGASALTVPRQGRAAAPGAQSRYAFDELHWGNDETHHVAQGYDADILLRWGDPIFADAPDFDVMNQTADAQLQQFGYNNDYVGFVPLNAEGSRGLLCVNHEYTNEEVMFPGLGRQDKAEFAGMTRALADIEMAAHGGSVVEIARNADGKWAVVRDGKLNRRISPLTTAMALDGPAAGHPRMQTSADPGGLEVTGTLNNCAGGMTPWGTWLMAEENFHGYFWTDRLDFEGEPDLSVQPEAAQMARYGVPGMWYAWGKYHTRFNIDKEPNEANRFGWVVEVDPMDPQSKPVKHTALGRFAHEGAETTLSKDGRLVIYMGDDARFEYVYKYVSGGVVSEDRAANARLLSDGTLYVARFEADGTCRWLPLVHGQGPLTAENGFASQADVLIDTRLAADALGATPMDRPEDASPRGDGTAYVMLTNNSRRKAGQTDAANPRPESRFGHIVEIKEDGGDHAAASGRWSILVKCGDPDIADVGAEWHPETSEHGWFGSPDNSAMDADGRLWVATDQGSKWGKTGKSDGLYGVETEVGLRGHSKLFFRCPVGAELCGPCFTPDGETLFLAVQHPGTDGTKDLKGFGRASTFEEPATRWPDFDPQMPPRPSVVAVTRKGGGKIAN</sequence>
<dbReference type="AlphaFoldDB" id="A0A9Q9M4C0"/>
<name>A0A9Q9M4C0_LEICA</name>
<feature type="region of interest" description="Disordered" evidence="1">
    <location>
        <begin position="1"/>
        <end position="27"/>
    </location>
</feature>
<accession>A0A9Q9M4C0</accession>
<evidence type="ECO:0000256" key="1">
    <source>
        <dbReference type="SAM" id="MobiDB-lite"/>
    </source>
</evidence>
<feature type="compositionally biased region" description="Basic and acidic residues" evidence="1">
    <location>
        <begin position="1"/>
        <end position="18"/>
    </location>
</feature>
<organism evidence="2 3">
    <name type="scientific">Leisingera caerulea</name>
    <name type="common">Phaeobacter caeruleus</name>
    <dbReference type="NCBI Taxonomy" id="506591"/>
    <lineage>
        <taxon>Bacteria</taxon>
        <taxon>Pseudomonadati</taxon>
        <taxon>Pseudomonadota</taxon>
        <taxon>Alphaproteobacteria</taxon>
        <taxon>Rhodobacterales</taxon>
        <taxon>Roseobacteraceae</taxon>
        <taxon>Leisingera</taxon>
    </lineage>
</organism>
<dbReference type="KEGG" id="lcae:K3721_06865"/>
<dbReference type="RefSeq" id="WP_259972299.1">
    <property type="nucleotide sequence ID" value="NZ_CP081070.1"/>
</dbReference>
<dbReference type="Pfam" id="PF05787">
    <property type="entry name" value="PhoX"/>
    <property type="match status" value="1"/>
</dbReference>
<dbReference type="EMBL" id="CP081070">
    <property type="protein sequence ID" value="UWQ55254.1"/>
    <property type="molecule type" value="Genomic_DNA"/>
</dbReference>
<dbReference type="PROSITE" id="PS51318">
    <property type="entry name" value="TAT"/>
    <property type="match status" value="1"/>
</dbReference>
<dbReference type="SUPFAM" id="SSF63829">
    <property type="entry name" value="Calcium-dependent phosphotriesterase"/>
    <property type="match status" value="1"/>
</dbReference>
<dbReference type="PANTHER" id="PTHR35399:SF2">
    <property type="entry name" value="DUF839 DOMAIN-CONTAINING PROTEIN"/>
    <property type="match status" value="1"/>
</dbReference>
<protein>
    <submittedName>
        <fullName evidence="2">PhoX family phosphatase</fullName>
    </submittedName>
</protein>
<dbReference type="Proteomes" id="UP001058713">
    <property type="component" value="Chromosome"/>
</dbReference>
<dbReference type="InterPro" id="IPR006311">
    <property type="entry name" value="TAT_signal"/>
</dbReference>